<dbReference type="AlphaFoldDB" id="A0A1L3JA45"/>
<evidence type="ECO:0000256" key="4">
    <source>
        <dbReference type="ARBA" id="ARBA00023163"/>
    </source>
</evidence>
<name>A0A1L3JA45_9SPHN</name>
<dbReference type="InterPro" id="IPR005119">
    <property type="entry name" value="LysR_subst-bd"/>
</dbReference>
<feature type="domain" description="HTH lysR-type" evidence="5">
    <location>
        <begin position="5"/>
        <end position="62"/>
    </location>
</feature>
<dbReference type="EMBL" id="CP018154">
    <property type="protein sequence ID" value="APG61997.1"/>
    <property type="molecule type" value="Genomic_DNA"/>
</dbReference>
<keyword evidence="3" id="KW-0238">DNA-binding</keyword>
<evidence type="ECO:0000256" key="1">
    <source>
        <dbReference type="ARBA" id="ARBA00009437"/>
    </source>
</evidence>
<gene>
    <name evidence="6" type="ORF">LPB140_03245</name>
</gene>
<dbReference type="OrthoDB" id="9794694at2"/>
<accession>A0A1L3JA45</accession>
<dbReference type="STRING" id="1913578.LPB140_03245"/>
<evidence type="ECO:0000256" key="2">
    <source>
        <dbReference type="ARBA" id="ARBA00023015"/>
    </source>
</evidence>
<protein>
    <submittedName>
        <fullName evidence="6">LysR family transcriptional regulator</fullName>
    </submittedName>
</protein>
<dbReference type="Proteomes" id="UP000242561">
    <property type="component" value="Chromosome"/>
</dbReference>
<proteinExistence type="inferred from homology"/>
<evidence type="ECO:0000259" key="5">
    <source>
        <dbReference type="PROSITE" id="PS50931"/>
    </source>
</evidence>
<keyword evidence="2" id="KW-0805">Transcription regulation</keyword>
<dbReference type="Pfam" id="PF00126">
    <property type="entry name" value="HTH_1"/>
    <property type="match status" value="1"/>
</dbReference>
<dbReference type="InterPro" id="IPR058163">
    <property type="entry name" value="LysR-type_TF_proteobact-type"/>
</dbReference>
<dbReference type="Pfam" id="PF03466">
    <property type="entry name" value="LysR_substrate"/>
    <property type="match status" value="1"/>
</dbReference>
<dbReference type="GO" id="GO:0043565">
    <property type="term" value="F:sequence-specific DNA binding"/>
    <property type="evidence" value="ECO:0007669"/>
    <property type="project" value="TreeGrafter"/>
</dbReference>
<comment type="similarity">
    <text evidence="1">Belongs to the LysR transcriptional regulatory family.</text>
</comment>
<evidence type="ECO:0000313" key="7">
    <source>
        <dbReference type="Proteomes" id="UP000242561"/>
    </source>
</evidence>
<reference evidence="6 7" key="1">
    <citation type="submission" date="2016-11" db="EMBL/GenBank/DDBJ databases">
        <title>Sphingorhabdus sp. LPB0140, isolated from marine environment.</title>
        <authorList>
            <person name="Kim E."/>
            <person name="Yi H."/>
        </authorList>
    </citation>
    <scope>NUCLEOTIDE SEQUENCE [LARGE SCALE GENOMIC DNA]</scope>
    <source>
        <strain evidence="6 7">LPB0140</strain>
    </source>
</reference>
<dbReference type="SUPFAM" id="SSF46785">
    <property type="entry name" value="Winged helix' DNA-binding domain"/>
    <property type="match status" value="1"/>
</dbReference>
<dbReference type="PANTHER" id="PTHR30537:SF79">
    <property type="entry name" value="TRANSCRIPTIONAL REGULATOR-RELATED"/>
    <property type="match status" value="1"/>
</dbReference>
<dbReference type="PROSITE" id="PS50931">
    <property type="entry name" value="HTH_LYSR"/>
    <property type="match status" value="1"/>
</dbReference>
<keyword evidence="4" id="KW-0804">Transcription</keyword>
<dbReference type="PANTHER" id="PTHR30537">
    <property type="entry name" value="HTH-TYPE TRANSCRIPTIONAL REGULATOR"/>
    <property type="match status" value="1"/>
</dbReference>
<evidence type="ECO:0000256" key="3">
    <source>
        <dbReference type="ARBA" id="ARBA00023125"/>
    </source>
</evidence>
<dbReference type="Gene3D" id="1.10.10.10">
    <property type="entry name" value="Winged helix-like DNA-binding domain superfamily/Winged helix DNA-binding domain"/>
    <property type="match status" value="1"/>
</dbReference>
<dbReference type="SUPFAM" id="SSF53850">
    <property type="entry name" value="Periplasmic binding protein-like II"/>
    <property type="match status" value="1"/>
</dbReference>
<evidence type="ECO:0000313" key="6">
    <source>
        <dbReference type="EMBL" id="APG61997.1"/>
    </source>
</evidence>
<dbReference type="Gene3D" id="3.40.190.10">
    <property type="entry name" value="Periplasmic binding protein-like II"/>
    <property type="match status" value="2"/>
</dbReference>
<keyword evidence="7" id="KW-1185">Reference proteome</keyword>
<sequence length="291" mass="32610">MRRLPPLRSLEAFVRVARMGSAKAAANELALSAPALSRRLKALEDFVGKPLFDRKSQSMILNADGKILLDAVSPALDAMAEAVEDLASDGNNFRLRLGVLPLFGSQRLIPKLPELRRIYPKLHIDVDTSAHAEKLLGDVIDAAIIITDKVDPSLYSVRLDQNMVYAIASRTLAAEHKLERPEDLTGQTILVHSEMPEIFKAWCAEVNVPNLRPASIDHMDSGPLMLEAAANGLGVAIMHGSHFSDARDPRLTRLFNFEIQSPYSYWFVCRHRDMRKRVVRLFHDWLIKTDI</sequence>
<dbReference type="GO" id="GO:0006351">
    <property type="term" value="P:DNA-templated transcription"/>
    <property type="evidence" value="ECO:0007669"/>
    <property type="project" value="TreeGrafter"/>
</dbReference>
<organism evidence="6 7">
    <name type="scientific">Sphingorhabdus lutea</name>
    <dbReference type="NCBI Taxonomy" id="1913578"/>
    <lineage>
        <taxon>Bacteria</taxon>
        <taxon>Pseudomonadati</taxon>
        <taxon>Pseudomonadota</taxon>
        <taxon>Alphaproteobacteria</taxon>
        <taxon>Sphingomonadales</taxon>
        <taxon>Sphingomonadaceae</taxon>
        <taxon>Sphingorhabdus</taxon>
    </lineage>
</organism>
<dbReference type="RefSeq" id="WP_072558645.1">
    <property type="nucleotide sequence ID" value="NZ_CP018154.1"/>
</dbReference>
<dbReference type="KEGG" id="sphl:LPB140_03245"/>
<dbReference type="InterPro" id="IPR000847">
    <property type="entry name" value="LysR_HTH_N"/>
</dbReference>
<dbReference type="GO" id="GO:0003700">
    <property type="term" value="F:DNA-binding transcription factor activity"/>
    <property type="evidence" value="ECO:0007669"/>
    <property type="project" value="InterPro"/>
</dbReference>
<dbReference type="InterPro" id="IPR036388">
    <property type="entry name" value="WH-like_DNA-bd_sf"/>
</dbReference>
<dbReference type="InterPro" id="IPR036390">
    <property type="entry name" value="WH_DNA-bd_sf"/>
</dbReference>